<evidence type="ECO:0000313" key="1">
    <source>
        <dbReference type="EMBL" id="SFE43391.1"/>
    </source>
</evidence>
<organism evidence="1 2">
    <name type="scientific">Lentibacillus persicus</name>
    <dbReference type="NCBI Taxonomy" id="640948"/>
    <lineage>
        <taxon>Bacteria</taxon>
        <taxon>Bacillati</taxon>
        <taxon>Bacillota</taxon>
        <taxon>Bacilli</taxon>
        <taxon>Bacillales</taxon>
        <taxon>Bacillaceae</taxon>
        <taxon>Lentibacillus</taxon>
    </lineage>
</organism>
<protein>
    <submittedName>
        <fullName evidence="1">Acetyltransferase (GNAT) domain-containing protein</fullName>
    </submittedName>
</protein>
<dbReference type="GO" id="GO:0016740">
    <property type="term" value="F:transferase activity"/>
    <property type="evidence" value="ECO:0007669"/>
    <property type="project" value="UniProtKB-KW"/>
</dbReference>
<keyword evidence="1" id="KW-0808">Transferase</keyword>
<dbReference type="SUPFAM" id="SSF55729">
    <property type="entry name" value="Acyl-CoA N-acyltransferases (Nat)"/>
    <property type="match status" value="1"/>
</dbReference>
<dbReference type="Proteomes" id="UP000199474">
    <property type="component" value="Unassembled WGS sequence"/>
</dbReference>
<reference evidence="2" key="1">
    <citation type="submission" date="2016-10" db="EMBL/GenBank/DDBJ databases">
        <authorList>
            <person name="Varghese N."/>
            <person name="Submissions S."/>
        </authorList>
    </citation>
    <scope>NUCLEOTIDE SEQUENCE [LARGE SCALE GENOMIC DNA]</scope>
    <source>
        <strain evidence="2">DSM 22530</strain>
    </source>
</reference>
<dbReference type="Gene3D" id="3.40.630.30">
    <property type="match status" value="1"/>
</dbReference>
<evidence type="ECO:0000313" key="2">
    <source>
        <dbReference type="Proteomes" id="UP000199474"/>
    </source>
</evidence>
<dbReference type="InterPro" id="IPR016181">
    <property type="entry name" value="Acyl_CoA_acyltransferase"/>
</dbReference>
<dbReference type="Pfam" id="PF13420">
    <property type="entry name" value="Acetyltransf_4"/>
    <property type="match status" value="1"/>
</dbReference>
<name>A0A1I2AHD0_9BACI</name>
<sequence length="83" mass="9717">MSRIGHLLAVSSVLWKITASYMRDKLYLIVANTNEKAGYVYEKVGFQTEGKLKEHFFVNGEYIDGIMMGVFQQDYWEMQQNKK</sequence>
<accession>A0A1I2AHD0</accession>
<dbReference type="EMBL" id="FOMR01000016">
    <property type="protein sequence ID" value="SFE43391.1"/>
    <property type="molecule type" value="Genomic_DNA"/>
</dbReference>
<keyword evidence="2" id="KW-1185">Reference proteome</keyword>
<dbReference type="AlphaFoldDB" id="A0A1I2AHD0"/>
<proteinExistence type="predicted"/>
<dbReference type="STRING" id="640948.SAMN05216238_1164"/>
<gene>
    <name evidence="1" type="ORF">SAMN05216238_1164</name>
</gene>